<accession>A0A9D9INZ7</accession>
<dbReference type="CDD" id="cd18787">
    <property type="entry name" value="SF2_C_DEAD"/>
    <property type="match status" value="1"/>
</dbReference>
<keyword evidence="1" id="KW-0547">Nucleotide-binding</keyword>
<dbReference type="Pfam" id="PF03880">
    <property type="entry name" value="DbpA"/>
    <property type="match status" value="1"/>
</dbReference>
<evidence type="ECO:0000259" key="7">
    <source>
        <dbReference type="PROSITE" id="PS51194"/>
    </source>
</evidence>
<reference evidence="8" key="2">
    <citation type="journal article" date="2021" name="PeerJ">
        <title>Extensive microbial diversity within the chicken gut microbiome revealed by metagenomics and culture.</title>
        <authorList>
            <person name="Gilroy R."/>
            <person name="Ravi A."/>
            <person name="Getino M."/>
            <person name="Pursley I."/>
            <person name="Horton D.L."/>
            <person name="Alikhan N.F."/>
            <person name="Baker D."/>
            <person name="Gharbi K."/>
            <person name="Hall N."/>
            <person name="Watson M."/>
            <person name="Adriaenssens E.M."/>
            <person name="Foster-Nyarko E."/>
            <person name="Jarju S."/>
            <person name="Secka A."/>
            <person name="Antonio M."/>
            <person name="Oren A."/>
            <person name="Chaudhuri R.R."/>
            <person name="La Ragione R."/>
            <person name="Hildebrand F."/>
            <person name="Pallen M.J."/>
        </authorList>
    </citation>
    <scope>NUCLEOTIDE SEQUENCE</scope>
    <source>
        <strain evidence="8">6919</strain>
    </source>
</reference>
<proteinExistence type="inferred from homology"/>
<dbReference type="SMART" id="SM00490">
    <property type="entry name" value="HELICc"/>
    <property type="match status" value="1"/>
</dbReference>
<dbReference type="SMART" id="SM00487">
    <property type="entry name" value="DEXDc"/>
    <property type="match status" value="1"/>
</dbReference>
<evidence type="ECO:0000256" key="4">
    <source>
        <dbReference type="ARBA" id="ARBA00022840"/>
    </source>
</evidence>
<evidence type="ECO:0000256" key="3">
    <source>
        <dbReference type="ARBA" id="ARBA00022806"/>
    </source>
</evidence>
<keyword evidence="2" id="KW-0378">Hydrolase</keyword>
<dbReference type="PANTHER" id="PTHR47959:SF1">
    <property type="entry name" value="ATP-DEPENDENT RNA HELICASE DBPA"/>
    <property type="match status" value="1"/>
</dbReference>
<dbReference type="GO" id="GO:0003676">
    <property type="term" value="F:nucleic acid binding"/>
    <property type="evidence" value="ECO:0007669"/>
    <property type="project" value="InterPro"/>
</dbReference>
<protein>
    <submittedName>
        <fullName evidence="8">DEAD/DEAH box helicase</fullName>
    </submittedName>
</protein>
<dbReference type="InterPro" id="IPR044742">
    <property type="entry name" value="DEAD/DEAH_RhlB"/>
</dbReference>
<evidence type="ECO:0000313" key="8">
    <source>
        <dbReference type="EMBL" id="MBO8476002.1"/>
    </source>
</evidence>
<comment type="caution">
    <text evidence="8">The sequence shown here is derived from an EMBL/GenBank/DDBJ whole genome shotgun (WGS) entry which is preliminary data.</text>
</comment>
<dbReference type="InterPro" id="IPR027417">
    <property type="entry name" value="P-loop_NTPase"/>
</dbReference>
<organism evidence="8 9">
    <name type="scientific">Candidatus Limisoma faecipullorum</name>
    <dbReference type="NCBI Taxonomy" id="2840854"/>
    <lineage>
        <taxon>Bacteria</taxon>
        <taxon>Pseudomonadati</taxon>
        <taxon>Bacteroidota</taxon>
        <taxon>Bacteroidia</taxon>
        <taxon>Bacteroidales</taxon>
        <taxon>Candidatus Limisoma</taxon>
    </lineage>
</organism>
<dbReference type="SUPFAM" id="SSF52540">
    <property type="entry name" value="P-loop containing nucleoside triphosphate hydrolases"/>
    <property type="match status" value="1"/>
</dbReference>
<dbReference type="CDD" id="cd12252">
    <property type="entry name" value="RRM_DbpA"/>
    <property type="match status" value="1"/>
</dbReference>
<dbReference type="GO" id="GO:0003724">
    <property type="term" value="F:RNA helicase activity"/>
    <property type="evidence" value="ECO:0007669"/>
    <property type="project" value="TreeGrafter"/>
</dbReference>
<keyword evidence="4" id="KW-0067">ATP-binding</keyword>
<dbReference type="GO" id="GO:0005524">
    <property type="term" value="F:ATP binding"/>
    <property type="evidence" value="ECO:0007669"/>
    <property type="project" value="UniProtKB-KW"/>
</dbReference>
<dbReference type="Pfam" id="PF00270">
    <property type="entry name" value="DEAD"/>
    <property type="match status" value="1"/>
</dbReference>
<dbReference type="InterPro" id="IPR011545">
    <property type="entry name" value="DEAD/DEAH_box_helicase_dom"/>
</dbReference>
<dbReference type="AlphaFoldDB" id="A0A9D9INZ7"/>
<gene>
    <name evidence="8" type="ORF">IAB88_03300</name>
</gene>
<dbReference type="InterPro" id="IPR012677">
    <property type="entry name" value="Nucleotide-bd_a/b_plait_sf"/>
</dbReference>
<dbReference type="Gene3D" id="3.40.50.300">
    <property type="entry name" value="P-loop containing nucleotide triphosphate hydrolases"/>
    <property type="match status" value="2"/>
</dbReference>
<evidence type="ECO:0000259" key="6">
    <source>
        <dbReference type="PROSITE" id="PS51192"/>
    </source>
</evidence>
<feature type="domain" description="Helicase ATP-binding" evidence="6">
    <location>
        <begin position="26"/>
        <end position="194"/>
    </location>
</feature>
<feature type="domain" description="Helicase C-terminal" evidence="7">
    <location>
        <begin position="219"/>
        <end position="365"/>
    </location>
</feature>
<dbReference type="InterPro" id="IPR050079">
    <property type="entry name" value="DEAD_box_RNA_helicase"/>
</dbReference>
<dbReference type="InterPro" id="IPR005580">
    <property type="entry name" value="DbpA/CsdA_RNA-bd_dom"/>
</dbReference>
<dbReference type="PROSITE" id="PS51192">
    <property type="entry name" value="HELICASE_ATP_BIND_1"/>
    <property type="match status" value="1"/>
</dbReference>
<dbReference type="Pfam" id="PF00271">
    <property type="entry name" value="Helicase_C"/>
    <property type="match status" value="1"/>
</dbReference>
<keyword evidence="3 8" id="KW-0347">Helicase</keyword>
<dbReference type="GO" id="GO:0005829">
    <property type="term" value="C:cytosol"/>
    <property type="evidence" value="ECO:0007669"/>
    <property type="project" value="TreeGrafter"/>
</dbReference>
<dbReference type="Gene3D" id="3.30.70.330">
    <property type="match status" value="1"/>
</dbReference>
<sequence>MKESDIIQNIKSKFGIESINAMQRTMADEFRRQDIMLLSPTGSGKTIAFAIYLIKNLKEPCGRVQAVVIAPSRELTVQIYKVMQAISSEYKTTCCYGGHNFEDEKNSLNATPDIIISTPGRLLDHLTRGDIDIRPVRILILDEFDKSLELGFQDEMRKIIRRMPNISRRVLTSATKLATTPDFIDLSSASILDFLKENATETRLKIVEVKSDLKDKLEALGNLLYSLGEEKSIVFANHRESVERIFNYLKEKGFPAGIYHGGLEQIEREKAVALFNNGTISILVTTDLGSRGLDIADVKHIIHYHIPVSAETYTHRNGRTARVSATGSVYVITGPEEKMPEFIKFDETITLDKVHNIEIKKEYETLFFSAGKKEKLSKGDILGFLIAKGNLNAQEIGKIDVADHYALAAIPANKASDILKMIRREKIKNKRVKISMVRQ</sequence>
<dbReference type="PROSITE" id="PS51194">
    <property type="entry name" value="HELICASE_CTER"/>
    <property type="match status" value="1"/>
</dbReference>
<name>A0A9D9INZ7_9BACT</name>
<evidence type="ECO:0000256" key="1">
    <source>
        <dbReference type="ARBA" id="ARBA00022741"/>
    </source>
</evidence>
<dbReference type="InterPro" id="IPR014001">
    <property type="entry name" value="Helicase_ATP-bd"/>
</dbReference>
<dbReference type="InterPro" id="IPR001650">
    <property type="entry name" value="Helicase_C-like"/>
</dbReference>
<dbReference type="CDD" id="cd00268">
    <property type="entry name" value="DEADc"/>
    <property type="match status" value="1"/>
</dbReference>
<comment type="similarity">
    <text evidence="5">Belongs to the DEAD box helicase family.</text>
</comment>
<dbReference type="Proteomes" id="UP000823598">
    <property type="component" value="Unassembled WGS sequence"/>
</dbReference>
<evidence type="ECO:0000256" key="5">
    <source>
        <dbReference type="ARBA" id="ARBA00038437"/>
    </source>
</evidence>
<dbReference type="PANTHER" id="PTHR47959">
    <property type="entry name" value="ATP-DEPENDENT RNA HELICASE RHLE-RELATED"/>
    <property type="match status" value="1"/>
</dbReference>
<evidence type="ECO:0000256" key="2">
    <source>
        <dbReference type="ARBA" id="ARBA00022801"/>
    </source>
</evidence>
<reference evidence="8" key="1">
    <citation type="submission" date="2020-10" db="EMBL/GenBank/DDBJ databases">
        <authorList>
            <person name="Gilroy R."/>
        </authorList>
    </citation>
    <scope>NUCLEOTIDE SEQUENCE</scope>
    <source>
        <strain evidence="8">6919</strain>
    </source>
</reference>
<dbReference type="GO" id="GO:0016787">
    <property type="term" value="F:hydrolase activity"/>
    <property type="evidence" value="ECO:0007669"/>
    <property type="project" value="UniProtKB-KW"/>
</dbReference>
<evidence type="ECO:0000313" key="9">
    <source>
        <dbReference type="Proteomes" id="UP000823598"/>
    </source>
</evidence>
<dbReference type="EMBL" id="JADIMC010000036">
    <property type="protein sequence ID" value="MBO8476002.1"/>
    <property type="molecule type" value="Genomic_DNA"/>
</dbReference>